<proteinExistence type="inferred from homology"/>
<evidence type="ECO:0000256" key="4">
    <source>
        <dbReference type="ARBA" id="ARBA00023002"/>
    </source>
</evidence>
<evidence type="ECO:0000256" key="2">
    <source>
        <dbReference type="ARBA" id="ARBA00009986"/>
    </source>
</evidence>
<evidence type="ECO:0000256" key="3">
    <source>
        <dbReference type="ARBA" id="ARBA00011881"/>
    </source>
</evidence>
<dbReference type="GO" id="GO:0005759">
    <property type="term" value="C:mitochondrial matrix"/>
    <property type="evidence" value="ECO:0007669"/>
    <property type="project" value="UniProtKB-SubCell"/>
</dbReference>
<dbReference type="InterPro" id="IPR016160">
    <property type="entry name" value="Ald_DH_CS_CYS"/>
</dbReference>
<comment type="subcellular location">
    <subcellularLocation>
        <location evidence="1">Mitochondrion matrix</location>
    </subcellularLocation>
</comment>
<keyword evidence="5" id="KW-0520">NAD</keyword>
<dbReference type="STRING" id="71139.A0A059CX11"/>
<feature type="active site" evidence="10">
    <location>
        <position position="272"/>
    </location>
</feature>
<comment type="catalytic activity">
    <reaction evidence="8">
        <text>octanal + NADP(+) + H2O = octanoate + NADPH + 2 H(+)</text>
        <dbReference type="Rhea" id="RHEA:59904"/>
        <dbReference type="ChEBI" id="CHEBI:15377"/>
        <dbReference type="ChEBI" id="CHEBI:15378"/>
        <dbReference type="ChEBI" id="CHEBI:17935"/>
        <dbReference type="ChEBI" id="CHEBI:25646"/>
        <dbReference type="ChEBI" id="CHEBI:57783"/>
        <dbReference type="ChEBI" id="CHEBI:58349"/>
    </reaction>
    <physiologicalReaction direction="left-to-right" evidence="8">
        <dbReference type="Rhea" id="RHEA:59905"/>
    </physiologicalReaction>
</comment>
<protein>
    <recommendedName>
        <fullName evidence="9">Aldehyde dehydrogenase 1</fullName>
        <ecNumber evidence="6">1.2.1.3</ecNumber>
    </recommendedName>
</protein>
<evidence type="ECO:0000256" key="1">
    <source>
        <dbReference type="ARBA" id="ARBA00004305"/>
    </source>
</evidence>
<evidence type="ECO:0000259" key="12">
    <source>
        <dbReference type="Pfam" id="PF00171"/>
    </source>
</evidence>
<evidence type="ECO:0000256" key="9">
    <source>
        <dbReference type="ARBA" id="ARBA00068140"/>
    </source>
</evidence>
<dbReference type="AlphaFoldDB" id="A0A059CX11"/>
<evidence type="ECO:0000256" key="6">
    <source>
        <dbReference type="ARBA" id="ARBA00024226"/>
    </source>
</evidence>
<comment type="catalytic activity">
    <reaction evidence="7">
        <text>an aldehyde + NAD(+) + H2O = a carboxylate + NADH + 2 H(+)</text>
        <dbReference type="Rhea" id="RHEA:16185"/>
        <dbReference type="ChEBI" id="CHEBI:15377"/>
        <dbReference type="ChEBI" id="CHEBI:15378"/>
        <dbReference type="ChEBI" id="CHEBI:17478"/>
        <dbReference type="ChEBI" id="CHEBI:29067"/>
        <dbReference type="ChEBI" id="CHEBI:57540"/>
        <dbReference type="ChEBI" id="CHEBI:57945"/>
        <dbReference type="EC" id="1.2.1.3"/>
    </reaction>
</comment>
<dbReference type="InterPro" id="IPR016163">
    <property type="entry name" value="Ald_DH_C"/>
</dbReference>
<organism evidence="13">
    <name type="scientific">Eucalyptus grandis</name>
    <name type="common">Flooded gum</name>
    <dbReference type="NCBI Taxonomy" id="71139"/>
    <lineage>
        <taxon>Eukaryota</taxon>
        <taxon>Viridiplantae</taxon>
        <taxon>Streptophyta</taxon>
        <taxon>Embryophyta</taxon>
        <taxon>Tracheophyta</taxon>
        <taxon>Spermatophyta</taxon>
        <taxon>Magnoliopsida</taxon>
        <taxon>eudicotyledons</taxon>
        <taxon>Gunneridae</taxon>
        <taxon>Pentapetalae</taxon>
        <taxon>rosids</taxon>
        <taxon>malvids</taxon>
        <taxon>Myrtales</taxon>
        <taxon>Myrtaceae</taxon>
        <taxon>Myrtoideae</taxon>
        <taxon>Eucalypteae</taxon>
        <taxon>Eucalyptus</taxon>
    </lineage>
</organism>
<dbReference type="Gene3D" id="3.40.309.10">
    <property type="entry name" value="Aldehyde Dehydrogenase, Chain A, domain 2"/>
    <property type="match status" value="1"/>
</dbReference>
<evidence type="ECO:0000313" key="13">
    <source>
        <dbReference type="EMBL" id="KCW82470.1"/>
    </source>
</evidence>
<dbReference type="PROSITE" id="PS00070">
    <property type="entry name" value="ALDEHYDE_DEHYDR_CYS"/>
    <property type="match status" value="1"/>
</dbReference>
<dbReference type="EMBL" id="KK198755">
    <property type="protein sequence ID" value="KCW82470.1"/>
    <property type="molecule type" value="Genomic_DNA"/>
</dbReference>
<comment type="subunit">
    <text evidence="3">Homotetramer.</text>
</comment>
<comment type="similarity">
    <text evidence="2 11">Belongs to the aldehyde dehydrogenase family.</text>
</comment>
<dbReference type="PROSITE" id="PS00687">
    <property type="entry name" value="ALDEHYDE_DEHYDR_GLU"/>
    <property type="match status" value="1"/>
</dbReference>
<dbReference type="EC" id="1.2.1.3" evidence="6"/>
<dbReference type="FunCoup" id="A0A059CX11">
    <property type="interactions" value="705"/>
</dbReference>
<evidence type="ECO:0000256" key="5">
    <source>
        <dbReference type="ARBA" id="ARBA00023027"/>
    </source>
</evidence>
<dbReference type="PANTHER" id="PTHR11699">
    <property type="entry name" value="ALDEHYDE DEHYDROGENASE-RELATED"/>
    <property type="match status" value="1"/>
</dbReference>
<name>A0A059CX11_EUCGR</name>
<dbReference type="OMA" id="PTYNEMP"/>
<evidence type="ECO:0000256" key="10">
    <source>
        <dbReference type="PROSITE-ProRule" id="PRU10007"/>
    </source>
</evidence>
<dbReference type="GO" id="GO:0004029">
    <property type="term" value="F:aldehyde dehydrogenase (NAD+) activity"/>
    <property type="evidence" value="ECO:0000318"/>
    <property type="project" value="GO_Central"/>
</dbReference>
<keyword evidence="4 11" id="KW-0560">Oxidoreductase</keyword>
<accession>A0A059CX11</accession>
<dbReference type="eggNOG" id="KOG2450">
    <property type="taxonomic scope" value="Eukaryota"/>
</dbReference>
<dbReference type="FunFam" id="3.40.309.10:FF:000065">
    <property type="entry name" value="Aldehyde dehydrogenase3"/>
    <property type="match status" value="1"/>
</dbReference>
<dbReference type="InterPro" id="IPR016161">
    <property type="entry name" value="Ald_DH/histidinol_DH"/>
</dbReference>
<dbReference type="InterPro" id="IPR016162">
    <property type="entry name" value="Ald_DH_N"/>
</dbReference>
<dbReference type="Gramene" id="KCW82470">
    <property type="protein sequence ID" value="KCW82470"/>
    <property type="gene ID" value="EUGRSUZ_C03859"/>
</dbReference>
<gene>
    <name evidence="13" type="ORF">EUGRSUZ_C03859</name>
</gene>
<dbReference type="Gene3D" id="3.40.605.10">
    <property type="entry name" value="Aldehyde Dehydrogenase, Chain A, domain 1"/>
    <property type="match status" value="1"/>
</dbReference>
<evidence type="ECO:0000256" key="11">
    <source>
        <dbReference type="RuleBase" id="RU003345"/>
    </source>
</evidence>
<dbReference type="InterPro" id="IPR029510">
    <property type="entry name" value="Ald_DH_CS_GLU"/>
</dbReference>
<evidence type="ECO:0000256" key="8">
    <source>
        <dbReference type="ARBA" id="ARBA00050461"/>
    </source>
</evidence>
<feature type="domain" description="Aldehyde dehydrogenase" evidence="12">
    <location>
        <begin position="34"/>
        <end position="495"/>
    </location>
</feature>
<dbReference type="SUPFAM" id="SSF53720">
    <property type="entry name" value="ALDH-like"/>
    <property type="match status" value="1"/>
</dbReference>
<sequence length="505" mass="55146">MAENQSNANGSLKTYDAHVPEIKFTQLFINGKFVDSVKGTTLETIDPRNGQVTARVAEGDKEDVDLAVKAARQAFDHGPWPRMPGYQRGRIMSKFADLIEENIDELAALDTINGGKLFSVAKAIEIPHAAMLLRYYAGAADKIHGETLKMSREFHGYTLREPVGVVGHIIPWNAPTTTFMMKVAPALTAGCTMVVKPAEQTPLSALFYAHLAKKASIPDGVINIVTGFGLTAGAAISSHMDVDMVSFTGSTEVGRIVMQAAATSNLKQVSLELGGKSPLVIFDDADLDTATDLTLTGNLHNKGEICVAGSRVYVQEGIYEEFKKKLVAKAKAWPVGDPFDPNVHQGPQVDKKQFEKILSYIEHGKREGATLLTGGEHLGTEGYYIQPTIFTNVKEDSVIVKDEIFGPVMLLMKFKTTEEVIKRANDTRYGLAAGVLTKNIDLANTVSRSIRAGIIWINCYFAFDNDYPHGGYKMSGFGKDLGLDALHKYLQVKSVVTPIYNSPWL</sequence>
<evidence type="ECO:0000256" key="7">
    <source>
        <dbReference type="ARBA" id="ARBA00049194"/>
    </source>
</evidence>
<dbReference type="Pfam" id="PF00171">
    <property type="entry name" value="Aldedh"/>
    <property type="match status" value="1"/>
</dbReference>
<dbReference type="InterPro" id="IPR015590">
    <property type="entry name" value="Aldehyde_DH_dom"/>
</dbReference>
<dbReference type="FunFam" id="3.40.605.10:FF:000026">
    <property type="entry name" value="Aldehyde dehydrogenase, putative"/>
    <property type="match status" value="1"/>
</dbReference>
<reference evidence="13" key="1">
    <citation type="submission" date="2013-07" db="EMBL/GenBank/DDBJ databases">
        <title>The genome of Eucalyptus grandis.</title>
        <authorList>
            <person name="Schmutz J."/>
            <person name="Hayes R."/>
            <person name="Myburg A."/>
            <person name="Tuskan G."/>
            <person name="Grattapaglia D."/>
            <person name="Rokhsar D.S."/>
        </authorList>
    </citation>
    <scope>NUCLEOTIDE SEQUENCE</scope>
    <source>
        <tissue evidence="13">Leaf extractions</tissue>
    </source>
</reference>
<dbReference type="InParanoid" id="A0A059CX11"/>
<dbReference type="FunFam" id="3.40.605.10:FF:000011">
    <property type="entry name" value="ALD5p Mitochondrial aldehyde dehydrogenase"/>
    <property type="match status" value="1"/>
</dbReference>